<dbReference type="Pfam" id="PF09957">
    <property type="entry name" value="VapB_antitoxin"/>
    <property type="match status" value="1"/>
</dbReference>
<dbReference type="AlphaFoldDB" id="A0AB72XHF4"/>
<evidence type="ECO:0000313" key="2">
    <source>
        <dbReference type="EMBL" id="CCC42972.1"/>
    </source>
</evidence>
<accession>A0AB72XHF4</accession>
<dbReference type="Proteomes" id="UP000008896">
    <property type="component" value="Chromosome"/>
</dbReference>
<protein>
    <submittedName>
        <fullName evidence="2">Uncharacterized protein</fullName>
    </submittedName>
</protein>
<feature type="region of interest" description="Disordered" evidence="1">
    <location>
        <begin position="56"/>
        <end position="83"/>
    </location>
</feature>
<dbReference type="InterPro" id="IPR019239">
    <property type="entry name" value="VapB_antitoxin"/>
</dbReference>
<proteinExistence type="predicted"/>
<dbReference type="EMBL" id="HE572590">
    <property type="protein sequence ID" value="CCC42972.1"/>
    <property type="molecule type" value="Genomic_DNA"/>
</dbReference>
<dbReference type="KEGG" id="mce:MCAN_06321"/>
<evidence type="ECO:0000313" key="3">
    <source>
        <dbReference type="Proteomes" id="UP000008896"/>
    </source>
</evidence>
<name>A0AB72XHF4_MYCCP</name>
<reference evidence="2 3" key="2">
    <citation type="journal article" date="2013" name="Nat. Genet.">
        <title>Genomic analysis of smooth tubercle bacilli provides insights into ancestry and pathoadaptation of Mycobacterium tuberculosis.</title>
        <authorList>
            <person name="Supply P."/>
            <person name="Marceau M."/>
            <person name="Mangenot S."/>
            <person name="Roche D."/>
            <person name="Rouanet C."/>
            <person name="Khanna V."/>
            <person name="Majlessi L."/>
            <person name="Criscuolo A."/>
            <person name="Tap J."/>
            <person name="Pawlik A."/>
            <person name="Fiette L."/>
            <person name="Orgeur M."/>
            <person name="Fabre M."/>
            <person name="Parmentier C."/>
            <person name="Frigui W."/>
            <person name="Simeone R."/>
            <person name="Boritsch E.C."/>
            <person name="Debrie A.S."/>
            <person name="Willery E."/>
            <person name="Walker D."/>
            <person name="Quail M.A."/>
            <person name="Ma L."/>
            <person name="Bouchier C."/>
            <person name="Salvignol G."/>
            <person name="Sayes F."/>
            <person name="Cascioferro A."/>
            <person name="Seemann T."/>
            <person name="Barbe V."/>
            <person name="Locht C."/>
            <person name="Gutierrez M.C."/>
            <person name="Leclerc C."/>
            <person name="Bentley S.D."/>
            <person name="Stinear T.P."/>
            <person name="Brisse S."/>
            <person name="Medigue C."/>
            <person name="Parkhill J."/>
            <person name="Cruveiller S."/>
            <person name="Brosch R."/>
        </authorList>
    </citation>
    <scope>NUCLEOTIDE SEQUENCE [LARGE SCALE GENOMIC DNA]</scope>
    <source>
        <strain evidence="2 3">CIPT 140010059</strain>
    </source>
</reference>
<sequence>MGSDCGCGGYLWSMLKRVEIEVDDDLIQEVIRRYRVKGAREAVNLALRTLLGEADTAEHGHDDEYDEFSDPNAWVPRRSRDTG</sequence>
<gene>
    <name evidence="2" type="ordered locus">MCAN_06321</name>
</gene>
<evidence type="ECO:0000256" key="1">
    <source>
        <dbReference type="SAM" id="MobiDB-lite"/>
    </source>
</evidence>
<reference evidence="2 3" key="1">
    <citation type="journal article" date="2012" name="PLoS Negl. Trop. Dis.">
        <title>The Genome of Mycobacterium Africanum West African 2 Reveals a Lineage-Specific Locus and Genome Erosion Common to the M. tuberculosis Complex.</title>
        <authorList>
            <person name="Bentley S.D."/>
            <person name="Comas I."/>
            <person name="Bryant J.M."/>
            <person name="Walker D."/>
            <person name="Smith N.H."/>
            <person name="Harris S.R."/>
            <person name="Thurston S."/>
            <person name="Gagneux S."/>
            <person name="Wood J."/>
            <person name="Antonio M."/>
            <person name="Quail M.A."/>
            <person name="Gehre F."/>
            <person name="Adegbola R.A."/>
            <person name="Parkhill J."/>
            <person name="de Jong B.C."/>
        </authorList>
    </citation>
    <scope>NUCLEOTIDE SEQUENCE [LARGE SCALE GENOMIC DNA]</scope>
    <source>
        <strain evidence="2 3">CIPT 140010059</strain>
    </source>
</reference>
<organism evidence="2 3">
    <name type="scientific">Mycobacterium canettii (strain CIPT 140010059)</name>
    <dbReference type="NCBI Taxonomy" id="1048245"/>
    <lineage>
        <taxon>Bacteria</taxon>
        <taxon>Bacillati</taxon>
        <taxon>Actinomycetota</taxon>
        <taxon>Actinomycetes</taxon>
        <taxon>Mycobacteriales</taxon>
        <taxon>Mycobacteriaceae</taxon>
        <taxon>Mycobacterium</taxon>
        <taxon>Mycobacterium tuberculosis complex</taxon>
    </lineage>
</organism>